<keyword evidence="1" id="KW-1133">Transmembrane helix</keyword>
<dbReference type="RefSeq" id="WP_118943893.1">
    <property type="nucleotide sequence ID" value="NZ_CP032125.1"/>
</dbReference>
<evidence type="ECO:0000313" key="2">
    <source>
        <dbReference type="EMBL" id="AXX99241.1"/>
    </source>
</evidence>
<sequence>MTTYDNSYSRFVAWTKVILPIVALGILSTLFLFSRNIDPTLSIPYAKVDVEGLAREQRIGAPNYAGVTEDGSAISIIAKSARPDPDNTETITATDLTTTIEDATGGRIDIASDNGVIDTGQQIVTLQGGVRIETSTGYVINTSGLTAALNETRAQTDGTVTATGPLGTLEAGQMLLERQNGAKGAHLLVFKGGVKLVYDPKG</sequence>
<dbReference type="GO" id="GO:0015221">
    <property type="term" value="F:lipopolysaccharide transmembrane transporter activity"/>
    <property type="evidence" value="ECO:0007669"/>
    <property type="project" value="InterPro"/>
</dbReference>
<evidence type="ECO:0000256" key="1">
    <source>
        <dbReference type="SAM" id="Phobius"/>
    </source>
</evidence>
<proteinExistence type="predicted"/>
<protein>
    <submittedName>
        <fullName evidence="2">LPS export ABC transporter periplasmic protein LptC</fullName>
    </submittedName>
</protein>
<dbReference type="KEGG" id="pamo:BAR1_15655"/>
<name>A0A347UK63_9RHOB</name>
<dbReference type="Gene3D" id="2.60.450.10">
    <property type="entry name" value="Lipopolysaccharide (LPS) transport protein A like domain"/>
    <property type="match status" value="1"/>
</dbReference>
<accession>A0A347UK63</accession>
<dbReference type="NCBIfam" id="TIGR04409">
    <property type="entry name" value="LptC_YrbK"/>
    <property type="match status" value="1"/>
</dbReference>
<dbReference type="GO" id="GO:0005886">
    <property type="term" value="C:plasma membrane"/>
    <property type="evidence" value="ECO:0007669"/>
    <property type="project" value="InterPro"/>
</dbReference>
<dbReference type="InterPro" id="IPR026265">
    <property type="entry name" value="LptC"/>
</dbReference>
<dbReference type="AlphaFoldDB" id="A0A347UK63"/>
<organism evidence="2 3">
    <name type="scientific">Profundibacter amoris</name>
    <dbReference type="NCBI Taxonomy" id="2171755"/>
    <lineage>
        <taxon>Bacteria</taxon>
        <taxon>Pseudomonadati</taxon>
        <taxon>Pseudomonadota</taxon>
        <taxon>Alphaproteobacteria</taxon>
        <taxon>Rhodobacterales</taxon>
        <taxon>Paracoccaceae</taxon>
        <taxon>Profundibacter</taxon>
    </lineage>
</organism>
<dbReference type="Pfam" id="PF06835">
    <property type="entry name" value="LptC"/>
    <property type="match status" value="1"/>
</dbReference>
<gene>
    <name evidence="2" type="primary">lptC</name>
    <name evidence="2" type="ORF">BAR1_15655</name>
</gene>
<dbReference type="EMBL" id="CP032125">
    <property type="protein sequence ID" value="AXX99241.1"/>
    <property type="molecule type" value="Genomic_DNA"/>
</dbReference>
<keyword evidence="3" id="KW-1185">Reference proteome</keyword>
<reference evidence="2 3" key="1">
    <citation type="submission" date="2018-09" db="EMBL/GenBank/DDBJ databases">
        <title>Profundibacter amoris BAR1 gen. nov., sp. nov., a new member of the Roseobacter clade isolated at Lokis Castle Vent Field on the Arctic Mid-Oceanic Ridge.</title>
        <authorList>
            <person name="Le Moine Bauer S."/>
            <person name="Sjoeberg A.G."/>
            <person name="L'Haridon S."/>
            <person name="Stokke R."/>
            <person name="Roalkvam I."/>
            <person name="Steen I.H."/>
            <person name="Dahle H."/>
        </authorList>
    </citation>
    <scope>NUCLEOTIDE SEQUENCE [LARGE SCALE GENOMIC DNA]</scope>
    <source>
        <strain evidence="2 3">BAR1</strain>
    </source>
</reference>
<keyword evidence="1" id="KW-0472">Membrane</keyword>
<keyword evidence="1" id="KW-0812">Transmembrane</keyword>
<dbReference type="InterPro" id="IPR010664">
    <property type="entry name" value="LipoPS_assembly_LptC-rel"/>
</dbReference>
<dbReference type="OrthoDB" id="7871110at2"/>
<evidence type="ECO:0000313" key="3">
    <source>
        <dbReference type="Proteomes" id="UP000261704"/>
    </source>
</evidence>
<dbReference type="Proteomes" id="UP000261704">
    <property type="component" value="Chromosome"/>
</dbReference>
<feature type="transmembrane region" description="Helical" evidence="1">
    <location>
        <begin position="12"/>
        <end position="33"/>
    </location>
</feature>